<dbReference type="AlphaFoldDB" id="T1I3I2"/>
<dbReference type="eggNOG" id="ENOG502SCR4">
    <property type="taxonomic scope" value="Eukaryota"/>
</dbReference>
<keyword evidence="2" id="KW-1185">Reference proteome</keyword>
<organism evidence="1 2">
    <name type="scientific">Rhodnius prolixus</name>
    <name type="common">Triatomid bug</name>
    <dbReference type="NCBI Taxonomy" id="13249"/>
    <lineage>
        <taxon>Eukaryota</taxon>
        <taxon>Metazoa</taxon>
        <taxon>Ecdysozoa</taxon>
        <taxon>Arthropoda</taxon>
        <taxon>Hexapoda</taxon>
        <taxon>Insecta</taxon>
        <taxon>Pterygota</taxon>
        <taxon>Neoptera</taxon>
        <taxon>Paraneoptera</taxon>
        <taxon>Hemiptera</taxon>
        <taxon>Heteroptera</taxon>
        <taxon>Panheteroptera</taxon>
        <taxon>Cimicomorpha</taxon>
        <taxon>Reduviidae</taxon>
        <taxon>Triatominae</taxon>
        <taxon>Rhodnius</taxon>
    </lineage>
</organism>
<sequence>MIEEPDWGLPDKNTLECSAITGAKERHLLSRTCISPDLDPLDNCRPVDCHQKYNGEKPYFSRIRNKCIASPACYADPNKNMPDVAYLPLSNTCRDLENPITEEDVRYLTKVSEKSNASFSSGPHFVSWAELNMNLRCHHGKMNNQSGLCHCDEGWTSPPISDNMMISSTLLFHMCTIKKSTIRLFNFGYFANKFFEHGVSFAFTTQKRFLKNIMANDSKKKVFALSESLRTWTLHADTILDIVRVVLQLNLSNFLNIICFPSLDANYAISSSSDDEDYDAGKSFDSICSCLSGSEATDTTVATYYFMLDDVERELYMRGVNNAVYREVLEATICEFNRLVKV</sequence>
<dbReference type="VEuPathDB" id="VectorBase:RPRC010851"/>
<reference evidence="1" key="1">
    <citation type="submission" date="2015-05" db="UniProtKB">
        <authorList>
            <consortium name="EnsemblMetazoa"/>
        </authorList>
    </citation>
    <scope>IDENTIFICATION</scope>
</reference>
<name>T1I3I2_RHOPR</name>
<evidence type="ECO:0000313" key="2">
    <source>
        <dbReference type="Proteomes" id="UP000015103"/>
    </source>
</evidence>
<dbReference type="EnsemblMetazoa" id="RPRC010851-RA">
    <property type="protein sequence ID" value="RPRC010851-PA"/>
    <property type="gene ID" value="RPRC010851"/>
</dbReference>
<dbReference type="EMBL" id="ACPB03023399">
    <property type="status" value="NOT_ANNOTATED_CDS"/>
    <property type="molecule type" value="Genomic_DNA"/>
</dbReference>
<evidence type="ECO:0000313" key="1">
    <source>
        <dbReference type="EnsemblMetazoa" id="RPRC010851-PA"/>
    </source>
</evidence>
<dbReference type="InParanoid" id="T1I3I2"/>
<protein>
    <submittedName>
        <fullName evidence="1">Uncharacterized protein</fullName>
    </submittedName>
</protein>
<dbReference type="STRING" id="13249.T1I3I2"/>
<accession>T1I3I2</accession>
<dbReference type="HOGENOM" id="CLU_812134_0_0_1"/>
<proteinExistence type="predicted"/>
<dbReference type="Proteomes" id="UP000015103">
    <property type="component" value="Unassembled WGS sequence"/>
</dbReference>